<evidence type="ECO:0000313" key="1">
    <source>
        <dbReference type="EMBL" id="GAA0930448.1"/>
    </source>
</evidence>
<organism evidence="1 2">
    <name type="scientific">Pseudonocardia zijingensis</name>
    <dbReference type="NCBI Taxonomy" id="153376"/>
    <lineage>
        <taxon>Bacteria</taxon>
        <taxon>Bacillati</taxon>
        <taxon>Actinomycetota</taxon>
        <taxon>Actinomycetes</taxon>
        <taxon>Pseudonocardiales</taxon>
        <taxon>Pseudonocardiaceae</taxon>
        <taxon>Pseudonocardia</taxon>
    </lineage>
</organism>
<gene>
    <name evidence="1" type="ORF">GCM10009559_17840</name>
</gene>
<proteinExistence type="predicted"/>
<dbReference type="EMBL" id="BAAAHP010000049">
    <property type="protein sequence ID" value="GAA0930448.1"/>
    <property type="molecule type" value="Genomic_DNA"/>
</dbReference>
<sequence>MTPTRCFGLAAAGSIAQLTEQARRAEQIGFDVVVLPDHLGVAAPLPSLIPVADAAPSLRVGNLVLDAPF</sequence>
<dbReference type="InterPro" id="IPR036661">
    <property type="entry name" value="Luciferase-like_sf"/>
</dbReference>
<evidence type="ECO:0008006" key="3">
    <source>
        <dbReference type="Google" id="ProtNLM"/>
    </source>
</evidence>
<accession>A0ABP4A3C5</accession>
<dbReference type="SUPFAM" id="SSF51679">
    <property type="entry name" value="Bacterial luciferase-like"/>
    <property type="match status" value="1"/>
</dbReference>
<reference evidence="2" key="1">
    <citation type="journal article" date="2019" name="Int. J. Syst. Evol. Microbiol.">
        <title>The Global Catalogue of Microorganisms (GCM) 10K type strain sequencing project: providing services to taxonomists for standard genome sequencing and annotation.</title>
        <authorList>
            <consortium name="The Broad Institute Genomics Platform"/>
            <consortium name="The Broad Institute Genome Sequencing Center for Infectious Disease"/>
            <person name="Wu L."/>
            <person name="Ma J."/>
        </authorList>
    </citation>
    <scope>NUCLEOTIDE SEQUENCE [LARGE SCALE GENOMIC DNA]</scope>
    <source>
        <strain evidence="2">JCM 11117</strain>
    </source>
</reference>
<dbReference type="Proteomes" id="UP001499967">
    <property type="component" value="Unassembled WGS sequence"/>
</dbReference>
<evidence type="ECO:0000313" key="2">
    <source>
        <dbReference type="Proteomes" id="UP001499967"/>
    </source>
</evidence>
<keyword evidence="2" id="KW-1185">Reference proteome</keyword>
<protein>
    <recommendedName>
        <fullName evidence="3">Luciferase-like monooxygenase</fullName>
    </recommendedName>
</protein>
<name>A0ABP4A3C5_9PSEU</name>
<comment type="caution">
    <text evidence="1">The sequence shown here is derived from an EMBL/GenBank/DDBJ whole genome shotgun (WGS) entry which is preliminary data.</text>
</comment>
<dbReference type="RefSeq" id="WP_343940794.1">
    <property type="nucleotide sequence ID" value="NZ_BAAAHP010000049.1"/>
</dbReference>
<dbReference type="Gene3D" id="3.20.20.30">
    <property type="entry name" value="Luciferase-like domain"/>
    <property type="match status" value="1"/>
</dbReference>